<feature type="compositionally biased region" description="Basic and acidic residues" evidence="2">
    <location>
        <begin position="551"/>
        <end position="565"/>
    </location>
</feature>
<feature type="region of interest" description="Disordered" evidence="2">
    <location>
        <begin position="859"/>
        <end position="886"/>
    </location>
</feature>
<comment type="caution">
    <text evidence="6">The sequence shown here is derived from an EMBL/GenBank/DDBJ whole genome shotgun (WGS) entry which is preliminary data.</text>
</comment>
<feature type="region of interest" description="Disordered" evidence="2">
    <location>
        <begin position="968"/>
        <end position="1008"/>
    </location>
</feature>
<dbReference type="eggNOG" id="COG4643">
    <property type="taxonomic scope" value="Bacteria"/>
</dbReference>
<dbReference type="AlphaFoldDB" id="C6M7A2"/>
<evidence type="ECO:0000313" key="6">
    <source>
        <dbReference type="EMBL" id="EET43825.1"/>
    </source>
</evidence>
<protein>
    <submittedName>
        <fullName evidence="6">Phage head-tail adaptor</fullName>
    </submittedName>
</protein>
<keyword evidence="7" id="KW-1185">Reference proteome</keyword>
<feature type="coiled-coil region" evidence="1">
    <location>
        <begin position="96"/>
        <end position="123"/>
    </location>
</feature>
<accession>C6M7A2</accession>
<feature type="region of interest" description="Disordered" evidence="2">
    <location>
        <begin position="534"/>
        <end position="566"/>
    </location>
</feature>
<name>C6M7A2_NEISI</name>
<feature type="domain" description="Primase C-terminal 2" evidence="3">
    <location>
        <begin position="12"/>
        <end position="82"/>
    </location>
</feature>
<dbReference type="Pfam" id="PF08707">
    <property type="entry name" value="PriCT_2"/>
    <property type="match status" value="1"/>
</dbReference>
<dbReference type="InterPro" id="IPR006171">
    <property type="entry name" value="TOPRIM_dom"/>
</dbReference>
<evidence type="ECO:0000256" key="2">
    <source>
        <dbReference type="SAM" id="MobiDB-lite"/>
    </source>
</evidence>
<feature type="domain" description="Toprim" evidence="4">
    <location>
        <begin position="219"/>
        <end position="334"/>
    </location>
</feature>
<feature type="region of interest" description="Disordered" evidence="2">
    <location>
        <begin position="687"/>
        <end position="737"/>
    </location>
</feature>
<feature type="compositionally biased region" description="Basic and acidic residues" evidence="2">
    <location>
        <begin position="687"/>
        <end position="701"/>
    </location>
</feature>
<keyword evidence="1" id="KW-0175">Coiled coil</keyword>
<dbReference type="Pfam" id="PF13362">
    <property type="entry name" value="Toprim_3"/>
    <property type="match status" value="1"/>
</dbReference>
<evidence type="ECO:0000259" key="5">
    <source>
        <dbReference type="Pfam" id="PF18821"/>
    </source>
</evidence>
<evidence type="ECO:0000259" key="3">
    <source>
        <dbReference type="Pfam" id="PF08707"/>
    </source>
</evidence>
<reference evidence="6" key="1">
    <citation type="submission" date="2009-07" db="EMBL/GenBank/DDBJ databases">
        <authorList>
            <person name="Weinstock G."/>
            <person name="Sodergren E."/>
            <person name="Clifton S."/>
            <person name="Fulton L."/>
            <person name="Fulton B."/>
            <person name="Courtney L."/>
            <person name="Fronick C."/>
            <person name="Harrison M."/>
            <person name="Strong C."/>
            <person name="Farmer C."/>
            <person name="Delahaunty K."/>
            <person name="Markovic C."/>
            <person name="Hall O."/>
            <person name="Minx P."/>
            <person name="Tomlinson C."/>
            <person name="Mitreva M."/>
            <person name="Nelson J."/>
            <person name="Hou S."/>
            <person name="Wollam A."/>
            <person name="Pepin K.H."/>
            <person name="Johnson M."/>
            <person name="Bhonagiri V."/>
            <person name="Nash W.E."/>
            <person name="Warren W."/>
            <person name="Chinwalla A."/>
            <person name="Mardis E.R."/>
            <person name="Wilson R.K."/>
        </authorList>
    </citation>
    <scope>NUCLEOTIDE SEQUENCE [LARGE SCALE GENOMIC DNA]</scope>
    <source>
        <strain evidence="6">ATCC 29256</strain>
    </source>
</reference>
<dbReference type="InterPro" id="IPR034154">
    <property type="entry name" value="TOPRIM_DnaG/twinkle"/>
</dbReference>
<feature type="compositionally biased region" description="Polar residues" evidence="2">
    <location>
        <begin position="410"/>
        <end position="425"/>
    </location>
</feature>
<evidence type="ECO:0000259" key="4">
    <source>
        <dbReference type="Pfam" id="PF13362"/>
    </source>
</evidence>
<feature type="compositionally biased region" description="Basic and acidic residues" evidence="2">
    <location>
        <begin position="991"/>
        <end position="1008"/>
    </location>
</feature>
<evidence type="ECO:0000313" key="7">
    <source>
        <dbReference type="Proteomes" id="UP000005365"/>
    </source>
</evidence>
<feature type="compositionally biased region" description="Polar residues" evidence="2">
    <location>
        <begin position="863"/>
        <end position="878"/>
    </location>
</feature>
<feature type="compositionally biased region" description="Basic and acidic residues" evidence="2">
    <location>
        <begin position="714"/>
        <end position="725"/>
    </location>
</feature>
<gene>
    <name evidence="6" type="ORF">NEISICOT_02409</name>
</gene>
<proteinExistence type="predicted"/>
<organism evidence="6 7">
    <name type="scientific">Neisseria sicca ATCC 29256</name>
    <dbReference type="NCBI Taxonomy" id="547045"/>
    <lineage>
        <taxon>Bacteria</taxon>
        <taxon>Pseudomonadati</taxon>
        <taxon>Pseudomonadota</taxon>
        <taxon>Betaproteobacteria</taxon>
        <taxon>Neisseriales</taxon>
        <taxon>Neisseriaceae</taxon>
        <taxon>Neisseria</taxon>
    </lineage>
</organism>
<dbReference type="EMBL" id="ACKO02000015">
    <property type="protein sequence ID" value="EET43825.1"/>
    <property type="molecule type" value="Genomic_DNA"/>
</dbReference>
<feature type="compositionally biased region" description="Basic and acidic residues" evidence="2">
    <location>
        <begin position="379"/>
        <end position="393"/>
    </location>
</feature>
<dbReference type="Pfam" id="PF18821">
    <property type="entry name" value="LPD7"/>
    <property type="match status" value="1"/>
</dbReference>
<feature type="domain" description="Large polyvalent protein-associated" evidence="5">
    <location>
        <begin position="588"/>
        <end position="677"/>
    </location>
</feature>
<feature type="region of interest" description="Disordered" evidence="2">
    <location>
        <begin position="375"/>
        <end position="428"/>
    </location>
</feature>
<sequence>MKETKMAEYDEIRAALSHIGADDRDMWIRMGAAVKDEMGEDGFHLWDEWSQTSGNYNARDAKAAWKSFKPGHISIATLFYHARQNGWRPEKPYVPLSDAEKARRQAESEAKRLEAERLRQEGYERVKGTAQRIWAQSVPATLAHPYLTAKGITDPTVVSGIRQNEYNDSLRLQIPVFYDGQLYNLQSIDPTGDKRFLKDGRKDGGYTVIGDASKISNGVVIAEGFATAASIHQATGQPVIVAFDADNMVKVSETLARNLPSDTKVTIAVDNDASGKGLHSARQAAAFFGDRAVAIEPEFSMQQIQKFQQTAGMDKQGRPKLPSDYNDLHQLAGIEAVRKAVTEGRNLAVPASEHRIQLDTDMEQAIADEIAEWQARQQAADRGHTAESSDRSSESPASEQSGKQKEEEMIQQTETLQAVTSSQAEVNGIEYAEKRRERTTEPYQPIDPDHPYGIGRTGSHFGDAPPLETDAHGKAKYFYESDFAKYQLDDARTDIRYVRTSPEAIQKDLDAAGDINFYYGITESGRTVMFTKTEQGWQSPQPGNRPVPAQDRAEPPPQRESDTEPLRALQNEGRKAVLDLNYNIPPDSIAHRYIVSDGKYMSAENGTTVMFTDKGNKLSTARSDAQTVNDMLEVVKEKGWDNIKLTGSKEFKRAMFLAAESRGIRTAGYRPTKEDLAYLDHLREERALNGVEERHTREPVKTGESNSPSPHHNKNPDRSSEKAVLTREQSSVPAEGERIVTVGSAPYLHNAQNKESPYIVLERDGKERTVWGVDIPDAMERSGAEVGDRIRLHSLGRQPVEVEVPIYDKDGKVTGMETKAAYRNMFDMEIVREQEKQKEHETSVSQPDTAALSKADEMLARSKTPSDATINTSHTADTQAGVPLQGIGQGEIPAEVAVRAAKMKSDALDTRLQSSKAVYMTKAGKLSKANKSHLQFHERNVMDAIRGVKGDARKLALANYYEHTAEKMKGSKLDLPKPAQIPSPQHSVRQQNDRDRQHEKEQEVEIGR</sequence>
<dbReference type="Proteomes" id="UP000005365">
    <property type="component" value="Unassembled WGS sequence"/>
</dbReference>
<evidence type="ECO:0000256" key="1">
    <source>
        <dbReference type="SAM" id="Coils"/>
    </source>
</evidence>
<dbReference type="GO" id="GO:0016817">
    <property type="term" value="F:hydrolase activity, acting on acid anhydrides"/>
    <property type="evidence" value="ECO:0007669"/>
    <property type="project" value="InterPro"/>
</dbReference>
<dbReference type="CDD" id="cd01029">
    <property type="entry name" value="TOPRIM_primases"/>
    <property type="match status" value="1"/>
</dbReference>
<dbReference type="InterPro" id="IPR014819">
    <property type="entry name" value="PriCT_2"/>
</dbReference>
<dbReference type="InterPro" id="IPR040677">
    <property type="entry name" value="LPD7"/>
</dbReference>